<comment type="similarity">
    <text evidence="3">Belongs to the CoaE family.</text>
</comment>
<keyword evidence="6" id="KW-1185">Reference proteome</keyword>
<dbReference type="UniPathway" id="UPA00241">
    <property type="reaction ID" value="UER00356"/>
</dbReference>
<gene>
    <name evidence="3" type="primary">coaE</name>
    <name evidence="5" type="ordered locus">MYPE2010</name>
</gene>
<comment type="function">
    <text evidence="3">Catalyzes the phosphorylation of the 3'-hydroxyl group of dephosphocoenzyme A to form coenzyme A.</text>
</comment>
<dbReference type="Pfam" id="PF01121">
    <property type="entry name" value="CoaE"/>
    <property type="match status" value="1"/>
</dbReference>
<keyword evidence="2 3" id="KW-0067">ATP-binding</keyword>
<dbReference type="HAMAP" id="MF_00376">
    <property type="entry name" value="Dephospho_CoA_kinase"/>
    <property type="match status" value="1"/>
</dbReference>
<dbReference type="KEGG" id="mpe:MYPE2010"/>
<name>Q8EWK2_MALP2</name>
<comment type="subcellular location">
    <subcellularLocation>
        <location evidence="3">Cytoplasm</location>
    </subcellularLocation>
</comment>
<dbReference type="SUPFAM" id="SSF52540">
    <property type="entry name" value="P-loop containing nucleoside triphosphate hydrolases"/>
    <property type="match status" value="1"/>
</dbReference>
<evidence type="ECO:0000256" key="2">
    <source>
        <dbReference type="ARBA" id="ARBA00022840"/>
    </source>
</evidence>
<protein>
    <recommendedName>
        <fullName evidence="3 4">Dephospho-CoA kinase</fullName>
        <ecNumber evidence="3 4">2.7.1.24</ecNumber>
    </recommendedName>
    <alternativeName>
        <fullName evidence="3">Dephosphocoenzyme A kinase</fullName>
    </alternativeName>
</protein>
<evidence type="ECO:0000313" key="6">
    <source>
        <dbReference type="Proteomes" id="UP000002522"/>
    </source>
</evidence>
<dbReference type="PROSITE" id="PS51219">
    <property type="entry name" value="DPCK"/>
    <property type="match status" value="1"/>
</dbReference>
<keyword evidence="3" id="KW-0808">Transferase</keyword>
<comment type="catalytic activity">
    <reaction evidence="3">
        <text>3'-dephospho-CoA + ATP = ADP + CoA + H(+)</text>
        <dbReference type="Rhea" id="RHEA:18245"/>
        <dbReference type="ChEBI" id="CHEBI:15378"/>
        <dbReference type="ChEBI" id="CHEBI:30616"/>
        <dbReference type="ChEBI" id="CHEBI:57287"/>
        <dbReference type="ChEBI" id="CHEBI:57328"/>
        <dbReference type="ChEBI" id="CHEBI:456216"/>
        <dbReference type="EC" id="2.7.1.24"/>
    </reaction>
</comment>
<dbReference type="AlphaFoldDB" id="Q8EWK2"/>
<evidence type="ECO:0000256" key="1">
    <source>
        <dbReference type="ARBA" id="ARBA00022741"/>
    </source>
</evidence>
<proteinExistence type="inferred from homology"/>
<accession>Q8EWK2</accession>
<dbReference type="RefSeq" id="WP_011077028.1">
    <property type="nucleotide sequence ID" value="NC_004432.1"/>
</dbReference>
<dbReference type="InterPro" id="IPR027417">
    <property type="entry name" value="P-loop_NTPase"/>
</dbReference>
<feature type="binding site" evidence="3">
    <location>
        <begin position="22"/>
        <end position="27"/>
    </location>
    <ligand>
        <name>ATP</name>
        <dbReference type="ChEBI" id="CHEBI:30616"/>
    </ligand>
</feature>
<dbReference type="GO" id="GO:0004140">
    <property type="term" value="F:dephospho-CoA kinase activity"/>
    <property type="evidence" value="ECO:0007669"/>
    <property type="project" value="UniProtKB-UniRule"/>
</dbReference>
<dbReference type="STRING" id="272633.gene:10731300"/>
<evidence type="ECO:0000313" key="5">
    <source>
        <dbReference type="EMBL" id="BAC43992.1"/>
    </source>
</evidence>
<reference evidence="5 6" key="1">
    <citation type="journal article" date="2002" name="Nucleic Acids Res.">
        <title>The complete genomic sequence of Mycoplasma penetrans, an intracellular bacterial pathogen in humans.</title>
        <authorList>
            <person name="Sasaki Y."/>
            <person name="Ishikawa J."/>
            <person name="Yamashita A."/>
            <person name="Oshima K."/>
            <person name="Kenri T."/>
            <person name="Furuya K."/>
            <person name="Yoshino C."/>
            <person name="Horino A."/>
            <person name="Shiba T."/>
            <person name="Sasaki T."/>
            <person name="Hattori M."/>
        </authorList>
    </citation>
    <scope>NUCLEOTIDE SEQUENCE [LARGE SCALE GENOMIC DNA]</scope>
    <source>
        <strain evidence="5 6">HF-2</strain>
    </source>
</reference>
<keyword evidence="3" id="KW-0418">Kinase</keyword>
<keyword evidence="3" id="KW-0963">Cytoplasm</keyword>
<dbReference type="GO" id="GO:0015937">
    <property type="term" value="P:coenzyme A biosynthetic process"/>
    <property type="evidence" value="ECO:0007669"/>
    <property type="project" value="UniProtKB-UniRule"/>
</dbReference>
<dbReference type="EC" id="2.7.1.24" evidence="3 4"/>
<sequence>MFKMPKEEINQSKLICVTGFMGSGKSTFVNFLKQMGCETFVADEFVHNSYLKGNIGYKIIKDNFGTDYVNDECVDRPKLRELILNNQEKKFLLEKLMNKVIYDKIFELKKENRQIIVELGTYLFFEEYFKDLFYKVVVVDSSDKNYKKNNFKKFSNIEKFSTKPVGNLENPQKEGVFYTDFLVGNCGNLFDLESKAKDFLKVLTHI</sequence>
<dbReference type="GO" id="GO:0005524">
    <property type="term" value="F:ATP binding"/>
    <property type="evidence" value="ECO:0007669"/>
    <property type="project" value="UniProtKB-UniRule"/>
</dbReference>
<keyword evidence="3" id="KW-0173">Coenzyme A biosynthesis</keyword>
<keyword evidence="1 3" id="KW-0547">Nucleotide-binding</keyword>
<dbReference type="CDD" id="cd02022">
    <property type="entry name" value="DPCK"/>
    <property type="match status" value="1"/>
</dbReference>
<dbReference type="InterPro" id="IPR001977">
    <property type="entry name" value="Depp_CoAkinase"/>
</dbReference>
<evidence type="ECO:0000256" key="3">
    <source>
        <dbReference type="HAMAP-Rule" id="MF_00376"/>
    </source>
</evidence>
<dbReference type="eggNOG" id="COG0237">
    <property type="taxonomic scope" value="Bacteria"/>
</dbReference>
<comment type="pathway">
    <text evidence="3">Cofactor biosynthesis; coenzyme A biosynthesis; CoA from (R)-pantothenate: step 5/5.</text>
</comment>
<dbReference type="Gene3D" id="3.40.50.300">
    <property type="entry name" value="P-loop containing nucleotide triphosphate hydrolases"/>
    <property type="match status" value="1"/>
</dbReference>
<dbReference type="InParanoid" id="Q8EWK2"/>
<evidence type="ECO:0000256" key="4">
    <source>
        <dbReference type="NCBIfam" id="TIGR00152"/>
    </source>
</evidence>
<organism evidence="5 6">
    <name type="scientific">Malacoplasma penetrans (strain HF-2)</name>
    <name type="common">Mycoplasma penetrans</name>
    <dbReference type="NCBI Taxonomy" id="272633"/>
    <lineage>
        <taxon>Bacteria</taxon>
        <taxon>Bacillati</taxon>
        <taxon>Mycoplasmatota</taxon>
        <taxon>Mycoplasmoidales</taxon>
        <taxon>Mycoplasmoidaceae</taxon>
        <taxon>Malacoplasma</taxon>
    </lineage>
</organism>
<dbReference type="Proteomes" id="UP000002522">
    <property type="component" value="Chromosome"/>
</dbReference>
<dbReference type="EMBL" id="BA000026">
    <property type="protein sequence ID" value="BAC43992.1"/>
    <property type="molecule type" value="Genomic_DNA"/>
</dbReference>
<dbReference type="HOGENOM" id="CLU_1330730_0_0_14"/>
<dbReference type="GO" id="GO:0005737">
    <property type="term" value="C:cytoplasm"/>
    <property type="evidence" value="ECO:0007669"/>
    <property type="project" value="UniProtKB-SubCell"/>
</dbReference>
<dbReference type="NCBIfam" id="TIGR00152">
    <property type="entry name" value="dephospho-CoA kinase"/>
    <property type="match status" value="1"/>
</dbReference>
<dbReference type="FunCoup" id="Q8EWK2">
    <property type="interactions" value="227"/>
</dbReference>